<dbReference type="PROSITE" id="PS00153">
    <property type="entry name" value="ATPASE_GAMMA"/>
    <property type="match status" value="1"/>
</dbReference>
<dbReference type="Proteomes" id="UP000037043">
    <property type="component" value="Unassembled WGS sequence"/>
</dbReference>
<dbReference type="InterPro" id="IPR023632">
    <property type="entry name" value="ATP_synth_F1_gsu_CS"/>
</dbReference>
<comment type="function">
    <text evidence="1 10">Produces ATP from ADP in the presence of a proton gradient across the membrane. The gamma chain is believed to be important in regulating ATPase activity and the flow of protons through the CF(0) complex.</text>
</comment>
<keyword evidence="10" id="KW-1003">Cell membrane</keyword>
<evidence type="ECO:0000256" key="8">
    <source>
        <dbReference type="ARBA" id="ARBA00023196"/>
    </source>
</evidence>
<comment type="subcellular location">
    <subcellularLocation>
        <location evidence="10">Cell membrane</location>
        <topology evidence="10">Peripheral membrane protein</topology>
    </subcellularLocation>
    <subcellularLocation>
        <location evidence="2">Membrane</location>
        <topology evidence="2">Peripheral membrane protein</topology>
    </subcellularLocation>
</comment>
<reference evidence="12" key="1">
    <citation type="submission" date="2015-08" db="EMBL/GenBank/DDBJ databases">
        <title>Genome sequence of the strict anaerobe Clostridium homopropionicum LuHBu1 (DSM 5847T).</title>
        <authorList>
            <person name="Poehlein A."/>
            <person name="Beck M."/>
            <person name="Schiel-Bengelsdorf B."/>
            <person name="Bengelsdorf F.R."/>
            <person name="Daniel R."/>
            <person name="Duerre P."/>
        </authorList>
    </citation>
    <scope>NUCLEOTIDE SEQUENCE [LARGE SCALE GENOMIC DNA]</scope>
    <source>
        <strain evidence="12">DSM 5847</strain>
    </source>
</reference>
<keyword evidence="8 10" id="KW-0139">CF(1)</keyword>
<evidence type="ECO:0000313" key="12">
    <source>
        <dbReference type="Proteomes" id="UP000037043"/>
    </source>
</evidence>
<dbReference type="Gene3D" id="1.10.287.80">
    <property type="entry name" value="ATP synthase, gamma subunit, helix hairpin domain"/>
    <property type="match status" value="1"/>
</dbReference>
<evidence type="ECO:0000256" key="4">
    <source>
        <dbReference type="ARBA" id="ARBA00022448"/>
    </source>
</evidence>
<sequence>MAGSGLIAIKRRIKSINNTKKITKAIGLVATSKLKKAREILEVNNAYYNKMREIVRQTIKDAQDPNNIYIKGNNSNKKLYIAITSDAGLCGGYNSKVVSKTVESLNKDKENSMLIIVGQKGRAYFKKYKFESIAEFVEMEEIPTVKEASVILDKALDLYFNEKIGEINVVYTEFFSAVKQEVKVKRIIPFDLEDINRDFTDNGVAEFEPKLKSIENEIYSLFLKAALINYMITSRTSENASKMTAMDGATKNADDLLEKLNLKYNRIRQSIITQEISEIVGGAEAQK</sequence>
<dbReference type="NCBIfam" id="TIGR01146">
    <property type="entry name" value="ATPsyn_F1gamma"/>
    <property type="match status" value="1"/>
</dbReference>
<evidence type="ECO:0000256" key="1">
    <source>
        <dbReference type="ARBA" id="ARBA00003456"/>
    </source>
</evidence>
<comment type="subunit">
    <text evidence="10">F-type ATPases have 2 components, CF(1) - the catalytic core - and CF(0) - the membrane proton channel. CF(1) has five subunits: alpha(3), beta(3), gamma(1), delta(1), epsilon(1). CF(0) has three main subunits: a, b and c.</text>
</comment>
<protein>
    <recommendedName>
        <fullName evidence="10">ATP synthase gamma chain</fullName>
    </recommendedName>
    <alternativeName>
        <fullName evidence="10">ATP synthase F1 sector gamma subunit</fullName>
    </alternativeName>
    <alternativeName>
        <fullName evidence="10">F-ATPase gamma subunit</fullName>
    </alternativeName>
</protein>
<dbReference type="HAMAP" id="MF_00815">
    <property type="entry name" value="ATP_synth_gamma_bact"/>
    <property type="match status" value="1"/>
</dbReference>
<comment type="similarity">
    <text evidence="3 10">Belongs to the ATPase gamma chain family.</text>
</comment>
<dbReference type="EMBL" id="LHUR01000042">
    <property type="protein sequence ID" value="KOA18354.1"/>
    <property type="molecule type" value="Genomic_DNA"/>
</dbReference>
<evidence type="ECO:0000256" key="5">
    <source>
        <dbReference type="ARBA" id="ARBA00022781"/>
    </source>
</evidence>
<dbReference type="GO" id="GO:0042777">
    <property type="term" value="P:proton motive force-driven plasma membrane ATP synthesis"/>
    <property type="evidence" value="ECO:0007669"/>
    <property type="project" value="UniProtKB-UniRule"/>
</dbReference>
<evidence type="ECO:0000256" key="9">
    <source>
        <dbReference type="ARBA" id="ARBA00023310"/>
    </source>
</evidence>
<dbReference type="Gene3D" id="3.40.1380.10">
    <property type="match status" value="1"/>
</dbReference>
<dbReference type="PANTHER" id="PTHR11693">
    <property type="entry name" value="ATP SYNTHASE GAMMA CHAIN"/>
    <property type="match status" value="1"/>
</dbReference>
<dbReference type="RefSeq" id="WP_052222703.1">
    <property type="nucleotide sequence ID" value="NZ_LHUR01000042.1"/>
</dbReference>
<keyword evidence="12" id="KW-1185">Reference proteome</keyword>
<dbReference type="CDD" id="cd12151">
    <property type="entry name" value="F1-ATPase_gamma"/>
    <property type="match status" value="1"/>
</dbReference>
<keyword evidence="6 10" id="KW-0406">Ion transport</keyword>
<dbReference type="PANTHER" id="PTHR11693:SF22">
    <property type="entry name" value="ATP SYNTHASE SUBUNIT GAMMA, MITOCHONDRIAL"/>
    <property type="match status" value="1"/>
</dbReference>
<dbReference type="GO" id="GO:0005886">
    <property type="term" value="C:plasma membrane"/>
    <property type="evidence" value="ECO:0007669"/>
    <property type="project" value="UniProtKB-SubCell"/>
</dbReference>
<dbReference type="Pfam" id="PF00231">
    <property type="entry name" value="ATP-synt"/>
    <property type="match status" value="1"/>
</dbReference>
<organism evidence="11 12">
    <name type="scientific">Clostridium homopropionicum DSM 5847</name>
    <dbReference type="NCBI Taxonomy" id="1121318"/>
    <lineage>
        <taxon>Bacteria</taxon>
        <taxon>Bacillati</taxon>
        <taxon>Bacillota</taxon>
        <taxon>Clostridia</taxon>
        <taxon>Eubacteriales</taxon>
        <taxon>Clostridiaceae</taxon>
        <taxon>Clostridium</taxon>
    </lineage>
</organism>
<dbReference type="PATRIC" id="fig|1121318.3.peg.3251"/>
<keyword evidence="4 10" id="KW-0813">Transport</keyword>
<evidence type="ECO:0000256" key="2">
    <source>
        <dbReference type="ARBA" id="ARBA00004170"/>
    </source>
</evidence>
<name>A0A0L6Z5V7_9CLOT</name>
<evidence type="ECO:0000256" key="7">
    <source>
        <dbReference type="ARBA" id="ARBA00023136"/>
    </source>
</evidence>
<evidence type="ECO:0000256" key="3">
    <source>
        <dbReference type="ARBA" id="ARBA00007681"/>
    </source>
</evidence>
<evidence type="ECO:0000256" key="10">
    <source>
        <dbReference type="HAMAP-Rule" id="MF_00815"/>
    </source>
</evidence>
<keyword evidence="7 10" id="KW-0472">Membrane</keyword>
<keyword evidence="5 10" id="KW-0375">Hydrogen ion transport</keyword>
<dbReference type="STRING" id="36844.SAMN04488501_101224"/>
<dbReference type="GO" id="GO:0005524">
    <property type="term" value="F:ATP binding"/>
    <property type="evidence" value="ECO:0007669"/>
    <property type="project" value="UniProtKB-UniRule"/>
</dbReference>
<gene>
    <name evidence="10 11" type="primary">atpG</name>
    <name evidence="11" type="ORF">CLHOM_32560</name>
</gene>
<dbReference type="PRINTS" id="PR00126">
    <property type="entry name" value="ATPASEGAMMA"/>
</dbReference>
<dbReference type="InterPro" id="IPR035968">
    <property type="entry name" value="ATP_synth_F1_ATPase_gsu"/>
</dbReference>
<evidence type="ECO:0000256" key="6">
    <source>
        <dbReference type="ARBA" id="ARBA00023065"/>
    </source>
</evidence>
<dbReference type="AlphaFoldDB" id="A0A0L6Z5V7"/>
<accession>A0A0L6Z5V7</accession>
<dbReference type="SUPFAM" id="SSF52943">
    <property type="entry name" value="ATP synthase (F1-ATPase), gamma subunit"/>
    <property type="match status" value="1"/>
</dbReference>
<dbReference type="InterPro" id="IPR000131">
    <property type="entry name" value="ATP_synth_F1_gsu"/>
</dbReference>
<evidence type="ECO:0000313" key="11">
    <source>
        <dbReference type="EMBL" id="KOA18354.1"/>
    </source>
</evidence>
<dbReference type="GO" id="GO:0045259">
    <property type="term" value="C:proton-transporting ATP synthase complex"/>
    <property type="evidence" value="ECO:0007669"/>
    <property type="project" value="UniProtKB-KW"/>
</dbReference>
<proteinExistence type="inferred from homology"/>
<keyword evidence="9 10" id="KW-0066">ATP synthesis</keyword>
<dbReference type="GO" id="GO:0046933">
    <property type="term" value="F:proton-transporting ATP synthase activity, rotational mechanism"/>
    <property type="evidence" value="ECO:0007669"/>
    <property type="project" value="UniProtKB-UniRule"/>
</dbReference>
<comment type="caution">
    <text evidence="11">The sequence shown here is derived from an EMBL/GenBank/DDBJ whole genome shotgun (WGS) entry which is preliminary data.</text>
</comment>